<accession>A0A254TJG6</accession>
<dbReference type="RefSeq" id="WP_088709174.1">
    <property type="nucleotide sequence ID" value="NZ_LSTO01000001.1"/>
</dbReference>
<dbReference type="OrthoDB" id="9907908at2"/>
<sequence>MATDYIVGMIECEEIKAGSIRVVRAQSADEAGIIYRHFIIANDDNFQGWVRDKDPDFGFCTRFLIASPGEHKYFTKWRRSPVKFELFKTRVFQYFGECPSLGQNFLDAYLADIDDPTCANMPQELYEFVAVREMRAEHIAVAPVDWLTAALERPKLSF</sequence>
<dbReference type="AlphaFoldDB" id="A0A254TJG6"/>
<protein>
    <submittedName>
        <fullName evidence="1">Uncharacterized protein</fullName>
    </submittedName>
</protein>
<organism evidence="1 2">
    <name type="scientific">Noviherbaspirillum denitrificans</name>
    <dbReference type="NCBI Taxonomy" id="1968433"/>
    <lineage>
        <taxon>Bacteria</taxon>
        <taxon>Pseudomonadati</taxon>
        <taxon>Pseudomonadota</taxon>
        <taxon>Betaproteobacteria</taxon>
        <taxon>Burkholderiales</taxon>
        <taxon>Oxalobacteraceae</taxon>
        <taxon>Noviherbaspirillum</taxon>
    </lineage>
</organism>
<dbReference type="EMBL" id="LSTO01000001">
    <property type="protein sequence ID" value="OWW22347.1"/>
    <property type="molecule type" value="Genomic_DNA"/>
</dbReference>
<evidence type="ECO:0000313" key="2">
    <source>
        <dbReference type="Proteomes" id="UP000197535"/>
    </source>
</evidence>
<keyword evidence="2" id="KW-1185">Reference proteome</keyword>
<evidence type="ECO:0000313" key="1">
    <source>
        <dbReference type="EMBL" id="OWW22347.1"/>
    </source>
</evidence>
<reference evidence="1 2" key="1">
    <citation type="submission" date="2016-02" db="EMBL/GenBank/DDBJ databases">
        <authorList>
            <person name="Wen L."/>
            <person name="He K."/>
            <person name="Yang H."/>
        </authorList>
    </citation>
    <scope>NUCLEOTIDE SEQUENCE [LARGE SCALE GENOMIC DNA]</scope>
    <source>
        <strain evidence="1 2">TSA40</strain>
    </source>
</reference>
<comment type="caution">
    <text evidence="1">The sequence shown here is derived from an EMBL/GenBank/DDBJ whole genome shotgun (WGS) entry which is preliminary data.</text>
</comment>
<gene>
    <name evidence="1" type="ORF">AYR66_25480</name>
</gene>
<name>A0A254TJG6_9BURK</name>
<proteinExistence type="predicted"/>
<dbReference type="Proteomes" id="UP000197535">
    <property type="component" value="Unassembled WGS sequence"/>
</dbReference>